<dbReference type="Proteomes" id="UP000681425">
    <property type="component" value="Chromosome"/>
</dbReference>
<dbReference type="EMBL" id="CP073910">
    <property type="protein sequence ID" value="QUT04042.1"/>
    <property type="molecule type" value="Genomic_DNA"/>
</dbReference>
<proteinExistence type="predicted"/>
<dbReference type="Pfam" id="PF10045">
    <property type="entry name" value="DUF2280"/>
    <property type="match status" value="1"/>
</dbReference>
<gene>
    <name evidence="1" type="ORF">KFK14_12885</name>
</gene>
<dbReference type="AlphaFoldDB" id="A0A975K5U4"/>
<keyword evidence="2" id="KW-1185">Reference proteome</keyword>
<dbReference type="InterPro" id="IPR018738">
    <property type="entry name" value="DUF2280"/>
</dbReference>
<name>A0A975K5U4_9SPHN</name>
<dbReference type="KEGG" id="spph:KFK14_12885"/>
<sequence>MAKLTDDQKAYIVCAFARYVTAADIVQGVREEFGVEVNANQLANYNLDGWRARRISEGRKDSLKKWRALFNETREKFKAETLAIPIANASVRLKMLNDMATKAHAKGNFPLAASLLEQAAKEAGGVYTNIRKHEGKVEETHTHVVKSDVEKREQIADEVGKAIARALQAKKAAAGQPTIQ</sequence>
<evidence type="ECO:0000313" key="1">
    <source>
        <dbReference type="EMBL" id="QUT04042.1"/>
    </source>
</evidence>
<dbReference type="RefSeq" id="WP_212607937.1">
    <property type="nucleotide sequence ID" value="NZ_CP073910.1"/>
</dbReference>
<accession>A0A975K5U4</accession>
<protein>
    <submittedName>
        <fullName evidence="1">DUF2280 domain-containing protein</fullName>
    </submittedName>
</protein>
<evidence type="ECO:0000313" key="2">
    <source>
        <dbReference type="Proteomes" id="UP000681425"/>
    </source>
</evidence>
<reference evidence="1" key="1">
    <citation type="submission" date="2021-04" db="EMBL/GenBank/DDBJ databases">
        <title>Isolation of p-tert-butylphenol degrading bacteria Sphingobium phenoxybenzoativorans Tas13 from active sludge.</title>
        <authorList>
            <person name="Li Y."/>
        </authorList>
    </citation>
    <scope>NUCLEOTIDE SEQUENCE</scope>
    <source>
        <strain evidence="1">Tas13</strain>
    </source>
</reference>
<organism evidence="1 2">
    <name type="scientific">Sphingobium phenoxybenzoativorans</name>
    <dbReference type="NCBI Taxonomy" id="1592790"/>
    <lineage>
        <taxon>Bacteria</taxon>
        <taxon>Pseudomonadati</taxon>
        <taxon>Pseudomonadota</taxon>
        <taxon>Alphaproteobacteria</taxon>
        <taxon>Sphingomonadales</taxon>
        <taxon>Sphingomonadaceae</taxon>
        <taxon>Sphingobium</taxon>
    </lineage>
</organism>